<organism evidence="1 2">
    <name type="scientific">Tritrichomonas musculus</name>
    <dbReference type="NCBI Taxonomy" id="1915356"/>
    <lineage>
        <taxon>Eukaryota</taxon>
        <taxon>Metamonada</taxon>
        <taxon>Parabasalia</taxon>
        <taxon>Tritrichomonadida</taxon>
        <taxon>Tritrichomonadidae</taxon>
        <taxon>Tritrichomonas</taxon>
    </lineage>
</organism>
<gene>
    <name evidence="1" type="ORF">M9Y10_024016</name>
</gene>
<evidence type="ECO:0000313" key="1">
    <source>
        <dbReference type="EMBL" id="KAK8895548.1"/>
    </source>
</evidence>
<dbReference type="Proteomes" id="UP001470230">
    <property type="component" value="Unassembled WGS sequence"/>
</dbReference>
<accession>A0ABR2KXG3</accession>
<comment type="caution">
    <text evidence="1">The sequence shown here is derived from an EMBL/GenBank/DDBJ whole genome shotgun (WGS) entry which is preliminary data.</text>
</comment>
<name>A0ABR2KXG3_9EUKA</name>
<keyword evidence="2" id="KW-1185">Reference proteome</keyword>
<proteinExistence type="predicted"/>
<sequence>MFFPHINFNNQLISSEIFAKTNYAKGTWNPKYSDLAIQEKHTFFIFDPHNKQITYSNYNLSRDLLVNQNLSFTDKIIEDPCSQVSEEDDDFVNPINRSCNIDSFIDEGSYKLTDSEFLDSNSSFDEIQKPIGICDDEQSSLIYKPEQSGQDHTNHNLLADFGEHLSLG</sequence>
<protein>
    <submittedName>
        <fullName evidence="1">Uncharacterized protein</fullName>
    </submittedName>
</protein>
<reference evidence="1 2" key="1">
    <citation type="submission" date="2024-04" db="EMBL/GenBank/DDBJ databases">
        <title>Tritrichomonas musculus Genome.</title>
        <authorList>
            <person name="Alves-Ferreira E."/>
            <person name="Grigg M."/>
            <person name="Lorenzi H."/>
            <person name="Galac M."/>
        </authorList>
    </citation>
    <scope>NUCLEOTIDE SEQUENCE [LARGE SCALE GENOMIC DNA]</scope>
    <source>
        <strain evidence="1 2">EAF2021</strain>
    </source>
</reference>
<dbReference type="EMBL" id="JAPFFF010000003">
    <property type="protein sequence ID" value="KAK8895548.1"/>
    <property type="molecule type" value="Genomic_DNA"/>
</dbReference>
<evidence type="ECO:0000313" key="2">
    <source>
        <dbReference type="Proteomes" id="UP001470230"/>
    </source>
</evidence>